<dbReference type="HOGENOM" id="CLU_214872_0_0_7"/>
<dbReference type="KEGG" id="hbi:HBZC1_07360"/>
<dbReference type="EMBL" id="FR871757">
    <property type="protein sequence ID" value="CCB79722.1"/>
    <property type="molecule type" value="Genomic_DNA"/>
</dbReference>
<keyword evidence="2" id="KW-1185">Reference proteome</keyword>
<organism evidence="1 2">
    <name type="scientific">Helicobacter bizzozeronii (strain CIII-1)</name>
    <dbReference type="NCBI Taxonomy" id="1002804"/>
    <lineage>
        <taxon>Bacteria</taxon>
        <taxon>Pseudomonadati</taxon>
        <taxon>Campylobacterota</taxon>
        <taxon>Epsilonproteobacteria</taxon>
        <taxon>Campylobacterales</taxon>
        <taxon>Helicobacteraceae</taxon>
        <taxon>Helicobacter</taxon>
    </lineage>
</organism>
<dbReference type="STRING" id="1002804.HBZC1_07360"/>
<reference evidence="1 2" key="1">
    <citation type="journal article" date="2011" name="J. Bacteriol.">
        <title>Genome sequence of Helicobacter bizzozeronii strain CIII-1, an isolate from human gastric mucosa.</title>
        <authorList>
            <person name="Schott T."/>
            <person name="Rossi M."/>
            <person name="Hanninen M.L."/>
        </authorList>
    </citation>
    <scope>NUCLEOTIDE SEQUENCE [LARGE SCALE GENOMIC DNA]</scope>
    <source>
        <strain evidence="1 2">CIII-1</strain>
    </source>
</reference>
<dbReference type="Proteomes" id="UP000008387">
    <property type="component" value="Chromosome"/>
</dbReference>
<dbReference type="GeneID" id="76832835"/>
<dbReference type="RefSeq" id="WP_013890186.1">
    <property type="nucleotide sequence ID" value="NC_015674.1"/>
</dbReference>
<proteinExistence type="predicted"/>
<protein>
    <submittedName>
        <fullName evidence="1">Uncharacterized protein</fullName>
    </submittedName>
</protein>
<name>F8KSF3_HELBC</name>
<accession>F8KSF3</accession>
<sequence>MVRLLVFLSTLYLGGCLQPMEGPQAEKVDKQVQCGFGSSGC</sequence>
<dbReference type="AlphaFoldDB" id="F8KSF3"/>
<evidence type="ECO:0000313" key="2">
    <source>
        <dbReference type="Proteomes" id="UP000008387"/>
    </source>
</evidence>
<gene>
    <name evidence="1" type="ordered locus">HBZC1_07360</name>
</gene>
<evidence type="ECO:0000313" key="1">
    <source>
        <dbReference type="EMBL" id="CCB79722.1"/>
    </source>
</evidence>